<dbReference type="InParanoid" id="A0A194XEM2"/>
<evidence type="ECO:0000256" key="1">
    <source>
        <dbReference type="ARBA" id="ARBA00022741"/>
    </source>
</evidence>
<dbReference type="PROSITE" id="PS51388">
    <property type="entry name" value="GED"/>
    <property type="match status" value="1"/>
</dbReference>
<dbReference type="PRINTS" id="PR00195">
    <property type="entry name" value="DYNAMIN"/>
</dbReference>
<feature type="compositionally biased region" description="Polar residues" evidence="3">
    <location>
        <begin position="1"/>
        <end position="19"/>
    </location>
</feature>
<dbReference type="Gene3D" id="3.40.50.300">
    <property type="entry name" value="P-loop containing nucleotide triphosphate hydrolases"/>
    <property type="match status" value="1"/>
</dbReference>
<dbReference type="PANTHER" id="PTHR11566">
    <property type="entry name" value="DYNAMIN"/>
    <property type="match status" value="1"/>
</dbReference>
<reference evidence="6 7" key="1">
    <citation type="submission" date="2015-10" db="EMBL/GenBank/DDBJ databases">
        <title>Full genome of DAOMC 229536 Phialocephala scopiformis, a fungal endophyte of spruce producing the potent anti-insectan compound rugulosin.</title>
        <authorList>
            <consortium name="DOE Joint Genome Institute"/>
            <person name="Walker A.K."/>
            <person name="Frasz S.L."/>
            <person name="Seifert K.A."/>
            <person name="Miller J.D."/>
            <person name="Mondo S.J."/>
            <person name="Labutti K."/>
            <person name="Lipzen A."/>
            <person name="Dockter R."/>
            <person name="Kennedy M."/>
            <person name="Grigoriev I.V."/>
            <person name="Spatafora J.W."/>
        </authorList>
    </citation>
    <scope>NUCLEOTIDE SEQUENCE [LARGE SCALE GENOMIC DNA]</scope>
    <source>
        <strain evidence="6 7">CBS 120377</strain>
    </source>
</reference>
<dbReference type="GO" id="GO:0006897">
    <property type="term" value="P:endocytosis"/>
    <property type="evidence" value="ECO:0007669"/>
    <property type="project" value="TreeGrafter"/>
</dbReference>
<dbReference type="OrthoDB" id="415706at2759"/>
<keyword evidence="1" id="KW-0547">Nucleotide-binding</keyword>
<dbReference type="FunFam" id="3.40.50.300:FF:001425">
    <property type="entry name" value="Dynamin GTPase, putative"/>
    <property type="match status" value="1"/>
</dbReference>
<dbReference type="GO" id="GO:0005525">
    <property type="term" value="F:GTP binding"/>
    <property type="evidence" value="ECO:0007669"/>
    <property type="project" value="InterPro"/>
</dbReference>
<keyword evidence="7" id="KW-1185">Reference proteome</keyword>
<dbReference type="RefSeq" id="XP_018072951.1">
    <property type="nucleotide sequence ID" value="XM_018217515.1"/>
</dbReference>
<feature type="region of interest" description="Disordered" evidence="3">
    <location>
        <begin position="1"/>
        <end position="41"/>
    </location>
</feature>
<name>A0A194XEM2_MOLSC</name>
<dbReference type="KEGG" id="psco:LY89DRAFT_706335"/>
<dbReference type="InterPro" id="IPR045063">
    <property type="entry name" value="Dynamin_N"/>
</dbReference>
<dbReference type="InterPro" id="IPR001401">
    <property type="entry name" value="Dynamin_GTPase"/>
</dbReference>
<dbReference type="InterPro" id="IPR027417">
    <property type="entry name" value="P-loop_NTPase"/>
</dbReference>
<sequence>MFSLLATRNSNFSTMSRSATPTEPVTTPSEPESPVTSDTPPNLFSIEGLQNDEQRRVLDMIVQIRKCGLEGNLSLPQIVVCGDQSAGKSSVLEAITRVPFPRSDGLCTRYATEISLRRANSSSLTISILPDEDRPPVEQEQIEAFVQTIDNFDELPRVMDLAKAVMGISNRGDDGASTRAFTSDVLRIEISGPTQPQLTLVDIPGLIATSTRGVTKDDVDMVAKITDYYIKQPRTICLAVVCATNDYANQKILEKVRDVDPEGNRTLGIITKPDGLPEGSISQKNFIDLANNEDIFFKLGWHVLKNRSYEESDFTIEERDEAEATFFRTHSWNSLSPDCLGVNTLRTRLCNLLFEHIKRELPQLHDELEAQLQKNRDELAILGVKRSTATECKAYLSKMSLDFHSICKAAVNGQYEGSYFLNDIDPDFSLESSSTLSRTRAVIQDLNSRFEEGIRLNGHKYQIEMSATSDNKEEEEFQWPRAQGRFSFGPTGSIPKVLNKVDSVAWIGKVLKRTRGRELVGNFNPLLIGALFWEQSSGWEKYASSHLELVSSICRRFLKKLLHDTCPQDVETRLWALRIEPELKKRHQSAVKELNMLLDELKEYPINYNHYYTDSIAKRRQQRQQVILEKAMKDASSSQTGGKVFNDNTGVWERPEIQVVDTAAAIANFTSASQPDMNEFACEEVLDCLFAIYKVLQKTFVANVTTQVIERHIVRGLENIFSPVTVNDLEPAQAEALALEPAAAGRHRAYLEDLIKKLEEGHEIFQSVM</sequence>
<dbReference type="CDD" id="cd08771">
    <property type="entry name" value="DLP_1"/>
    <property type="match status" value="1"/>
</dbReference>
<dbReference type="GO" id="GO:0000266">
    <property type="term" value="P:mitochondrial fission"/>
    <property type="evidence" value="ECO:0007669"/>
    <property type="project" value="TreeGrafter"/>
</dbReference>
<dbReference type="PROSITE" id="PS51718">
    <property type="entry name" value="G_DYNAMIN_2"/>
    <property type="match status" value="1"/>
</dbReference>
<gene>
    <name evidence="6" type="ORF">LY89DRAFT_706335</name>
</gene>
<dbReference type="GO" id="GO:0003924">
    <property type="term" value="F:GTPase activity"/>
    <property type="evidence" value="ECO:0007669"/>
    <property type="project" value="InterPro"/>
</dbReference>
<dbReference type="SMART" id="SM00053">
    <property type="entry name" value="DYNc"/>
    <property type="match status" value="1"/>
</dbReference>
<dbReference type="SUPFAM" id="SSF52540">
    <property type="entry name" value="P-loop containing nucleoside triphosphate hydrolases"/>
    <property type="match status" value="1"/>
</dbReference>
<dbReference type="InterPro" id="IPR020850">
    <property type="entry name" value="GED_dom"/>
</dbReference>
<dbReference type="PANTHER" id="PTHR11566:SF66">
    <property type="entry name" value="INTERFERON-INDUCED GTP-BINDING PROTEIN MX"/>
    <property type="match status" value="1"/>
</dbReference>
<keyword evidence="2" id="KW-0342">GTP-binding</keyword>
<dbReference type="STRING" id="149040.A0A194XEM2"/>
<dbReference type="GO" id="GO:0016559">
    <property type="term" value="P:peroxisome fission"/>
    <property type="evidence" value="ECO:0007669"/>
    <property type="project" value="TreeGrafter"/>
</dbReference>
<feature type="domain" description="Dynamin-type G" evidence="5">
    <location>
        <begin position="72"/>
        <end position="362"/>
    </location>
</feature>
<dbReference type="Proteomes" id="UP000070700">
    <property type="component" value="Unassembled WGS sequence"/>
</dbReference>
<dbReference type="GO" id="GO:0008017">
    <property type="term" value="F:microtubule binding"/>
    <property type="evidence" value="ECO:0007669"/>
    <property type="project" value="TreeGrafter"/>
</dbReference>
<dbReference type="InterPro" id="IPR000375">
    <property type="entry name" value="Dynamin_stalk"/>
</dbReference>
<dbReference type="GO" id="GO:0048312">
    <property type="term" value="P:intracellular distribution of mitochondria"/>
    <property type="evidence" value="ECO:0007669"/>
    <property type="project" value="TreeGrafter"/>
</dbReference>
<protein>
    <submittedName>
        <fullName evidence="6">Dynamin family protein-like protein</fullName>
    </submittedName>
</protein>
<evidence type="ECO:0000259" key="5">
    <source>
        <dbReference type="PROSITE" id="PS51718"/>
    </source>
</evidence>
<dbReference type="GO" id="GO:0016020">
    <property type="term" value="C:membrane"/>
    <property type="evidence" value="ECO:0007669"/>
    <property type="project" value="TreeGrafter"/>
</dbReference>
<dbReference type="InterPro" id="IPR022812">
    <property type="entry name" value="Dynamin"/>
</dbReference>
<dbReference type="AlphaFoldDB" id="A0A194XEM2"/>
<dbReference type="GO" id="GO:0005874">
    <property type="term" value="C:microtubule"/>
    <property type="evidence" value="ECO:0007669"/>
    <property type="project" value="TreeGrafter"/>
</dbReference>
<evidence type="ECO:0000313" key="7">
    <source>
        <dbReference type="Proteomes" id="UP000070700"/>
    </source>
</evidence>
<dbReference type="InterPro" id="IPR030381">
    <property type="entry name" value="G_DYNAMIN_dom"/>
</dbReference>
<dbReference type="Pfam" id="PF00350">
    <property type="entry name" value="Dynamin_N"/>
    <property type="match status" value="1"/>
</dbReference>
<evidence type="ECO:0000313" key="6">
    <source>
        <dbReference type="EMBL" id="KUJ18596.1"/>
    </source>
</evidence>
<accession>A0A194XEM2</accession>
<dbReference type="Pfam" id="PF01031">
    <property type="entry name" value="Dynamin_M"/>
    <property type="match status" value="1"/>
</dbReference>
<feature type="domain" description="GED" evidence="4">
    <location>
        <begin position="682"/>
        <end position="769"/>
    </location>
</feature>
<organism evidence="6 7">
    <name type="scientific">Mollisia scopiformis</name>
    <name type="common">Conifer needle endophyte fungus</name>
    <name type="synonym">Phialocephala scopiformis</name>
    <dbReference type="NCBI Taxonomy" id="149040"/>
    <lineage>
        <taxon>Eukaryota</taxon>
        <taxon>Fungi</taxon>
        <taxon>Dikarya</taxon>
        <taxon>Ascomycota</taxon>
        <taxon>Pezizomycotina</taxon>
        <taxon>Leotiomycetes</taxon>
        <taxon>Helotiales</taxon>
        <taxon>Mollisiaceae</taxon>
        <taxon>Mollisia</taxon>
    </lineage>
</organism>
<proteinExistence type="predicted"/>
<feature type="compositionally biased region" description="Low complexity" evidence="3">
    <location>
        <begin position="20"/>
        <end position="41"/>
    </location>
</feature>
<evidence type="ECO:0000259" key="4">
    <source>
        <dbReference type="PROSITE" id="PS51388"/>
    </source>
</evidence>
<dbReference type="GO" id="GO:0005739">
    <property type="term" value="C:mitochondrion"/>
    <property type="evidence" value="ECO:0007669"/>
    <property type="project" value="TreeGrafter"/>
</dbReference>
<evidence type="ECO:0000256" key="3">
    <source>
        <dbReference type="SAM" id="MobiDB-lite"/>
    </source>
</evidence>
<dbReference type="EMBL" id="KQ947412">
    <property type="protein sequence ID" value="KUJ18596.1"/>
    <property type="molecule type" value="Genomic_DNA"/>
</dbReference>
<dbReference type="GeneID" id="28827241"/>
<evidence type="ECO:0000256" key="2">
    <source>
        <dbReference type="ARBA" id="ARBA00023134"/>
    </source>
</evidence>